<evidence type="ECO:0000313" key="2">
    <source>
        <dbReference type="Proteomes" id="UP001285354"/>
    </source>
</evidence>
<evidence type="ECO:0008006" key="3">
    <source>
        <dbReference type="Google" id="ProtNLM"/>
    </source>
</evidence>
<evidence type="ECO:0000313" key="1">
    <source>
        <dbReference type="EMBL" id="KAK2628802.1"/>
    </source>
</evidence>
<dbReference type="Proteomes" id="UP001285354">
    <property type="component" value="Unassembled WGS sequence"/>
</dbReference>
<dbReference type="GO" id="GO:0020037">
    <property type="term" value="F:heme binding"/>
    <property type="evidence" value="ECO:0007669"/>
    <property type="project" value="InterPro"/>
</dbReference>
<dbReference type="SUPFAM" id="SSF48264">
    <property type="entry name" value="Cytochrome P450"/>
    <property type="match status" value="1"/>
</dbReference>
<dbReference type="GO" id="GO:0016705">
    <property type="term" value="F:oxidoreductase activity, acting on paired donors, with incorporation or reduction of molecular oxygen"/>
    <property type="evidence" value="ECO:0007669"/>
    <property type="project" value="InterPro"/>
</dbReference>
<name>A0AAD9WEK5_9HELO</name>
<dbReference type="Gene3D" id="1.10.630.10">
    <property type="entry name" value="Cytochrome P450"/>
    <property type="match status" value="1"/>
</dbReference>
<sequence>MRSVVNVFFPSMPTWPDHELDLMAFRVNLLWHASKKRSLDLDVITKVREDLLGRLEAMFSSNAMLPRARVAFDRAKPLTNPLNIIIPAYLGLYRATLRCFIEVQYRSSHNNRARWSRILCEYARNADNATEDMSWNKKSEELSAVHLVSETLRLYPSTSHMWVGEDPTQEPAGADIEGIHRTHQVWGSSPLAFRPERWIELKIHVSEEPAFLPFGRKRLSTGAQGYERRSSMCPSRKAGGPRLIAILVACLLETIGDWQVSDSNDQDDVMSPGPLRKGLDAYESLSLRRPSQ</sequence>
<dbReference type="EMBL" id="JAUBYV010000002">
    <property type="protein sequence ID" value="KAK2628802.1"/>
    <property type="molecule type" value="Genomic_DNA"/>
</dbReference>
<dbReference type="InterPro" id="IPR036396">
    <property type="entry name" value="Cyt_P450_sf"/>
</dbReference>
<reference evidence="1" key="1">
    <citation type="submission" date="2023-06" db="EMBL/GenBank/DDBJ databases">
        <title>Draft genome of Marssonina rosae.</title>
        <authorList>
            <person name="Cheng Q."/>
        </authorList>
    </citation>
    <scope>NUCLEOTIDE SEQUENCE</scope>
    <source>
        <strain evidence="1">R4</strain>
    </source>
</reference>
<accession>A0AAD9WEK5</accession>
<protein>
    <recommendedName>
        <fullName evidence="3">Cytochrome P450</fullName>
    </recommendedName>
</protein>
<keyword evidence="2" id="KW-1185">Reference proteome</keyword>
<dbReference type="AlphaFoldDB" id="A0AAD9WEK5"/>
<comment type="caution">
    <text evidence="1">The sequence shown here is derived from an EMBL/GenBank/DDBJ whole genome shotgun (WGS) entry which is preliminary data.</text>
</comment>
<gene>
    <name evidence="1" type="ORF">QTJ16_001905</name>
</gene>
<organism evidence="1 2">
    <name type="scientific">Diplocarpon rosae</name>
    <dbReference type="NCBI Taxonomy" id="946125"/>
    <lineage>
        <taxon>Eukaryota</taxon>
        <taxon>Fungi</taxon>
        <taxon>Dikarya</taxon>
        <taxon>Ascomycota</taxon>
        <taxon>Pezizomycotina</taxon>
        <taxon>Leotiomycetes</taxon>
        <taxon>Helotiales</taxon>
        <taxon>Drepanopezizaceae</taxon>
        <taxon>Diplocarpon</taxon>
    </lineage>
</organism>
<dbReference type="GO" id="GO:0004497">
    <property type="term" value="F:monooxygenase activity"/>
    <property type="evidence" value="ECO:0007669"/>
    <property type="project" value="InterPro"/>
</dbReference>
<proteinExistence type="predicted"/>
<dbReference type="GO" id="GO:0005506">
    <property type="term" value="F:iron ion binding"/>
    <property type="evidence" value="ECO:0007669"/>
    <property type="project" value="InterPro"/>
</dbReference>